<dbReference type="InterPro" id="IPR003256">
    <property type="entry name" value="Ribosomal_uL24"/>
</dbReference>
<keyword evidence="6" id="KW-0694">RNA-binding</keyword>
<comment type="subcellular location">
    <subcellularLocation>
        <location evidence="6">Plastid</location>
        <location evidence="6">Chloroplast</location>
    </subcellularLocation>
</comment>
<accession>A0A1Z1M4P3</accession>
<dbReference type="GO" id="GO:0009507">
    <property type="term" value="C:chloroplast"/>
    <property type="evidence" value="ECO:0007669"/>
    <property type="project" value="UniProtKB-SubCell"/>
</dbReference>
<comment type="subunit">
    <text evidence="6">Part of the 50S ribosomal subunit.</text>
</comment>
<organism evidence="8">
    <name type="scientific">Osmundaria fimbriata</name>
    <name type="common">Red alga</name>
    <name type="synonym">Delesseria fimbriata</name>
    <dbReference type="NCBI Taxonomy" id="228265"/>
    <lineage>
        <taxon>Eukaryota</taxon>
        <taxon>Rhodophyta</taxon>
        <taxon>Florideophyceae</taxon>
        <taxon>Rhodymeniophycidae</taxon>
        <taxon>Ceramiales</taxon>
        <taxon>Rhodomelaceae</taxon>
        <taxon>Amansieae</taxon>
        <taxon>Osmundaria</taxon>
    </lineage>
</organism>
<dbReference type="InterPro" id="IPR008991">
    <property type="entry name" value="Translation_prot_SH3-like_sf"/>
</dbReference>
<dbReference type="GO" id="GO:0005840">
    <property type="term" value="C:ribosome"/>
    <property type="evidence" value="ECO:0007669"/>
    <property type="project" value="UniProtKB-KW"/>
</dbReference>
<dbReference type="PANTHER" id="PTHR12903">
    <property type="entry name" value="MITOCHONDRIAL RIBOSOMAL PROTEIN L24"/>
    <property type="match status" value="1"/>
</dbReference>
<evidence type="ECO:0000256" key="5">
    <source>
        <dbReference type="ARBA" id="ARBA00035282"/>
    </source>
</evidence>
<comment type="similarity">
    <text evidence="2 6">Belongs to the universal ribosomal protein uL24 family.</text>
</comment>
<evidence type="ECO:0000256" key="6">
    <source>
        <dbReference type="HAMAP-Rule" id="MF_01326"/>
    </source>
</evidence>
<keyword evidence="3 6" id="KW-0689">Ribosomal protein</keyword>
<gene>
    <name evidence="6 8" type="primary">rpl24</name>
</gene>
<dbReference type="RefSeq" id="YP_009392318.1">
    <property type="nucleotide sequence ID" value="NC_035262.1"/>
</dbReference>
<keyword evidence="8" id="KW-0150">Chloroplast</keyword>
<reference evidence="8" key="1">
    <citation type="journal article" date="2017" name="J. Phycol.">
        <title>Analysis of chloroplast genomes and a supermatrix inform reclassification of the Rhodomelaceae (Rhodophyta).</title>
        <authorList>
            <person name="Diaz-Tapia P."/>
            <person name="Maggs C.A."/>
            <person name="West J.A."/>
            <person name="Verbruggen H."/>
        </authorList>
    </citation>
    <scope>NUCLEOTIDE SEQUENCE</scope>
    <source>
        <strain evidence="8">JW2841</strain>
    </source>
</reference>
<dbReference type="GO" id="GO:1990904">
    <property type="term" value="C:ribonucleoprotein complex"/>
    <property type="evidence" value="ECO:0007669"/>
    <property type="project" value="UniProtKB-KW"/>
</dbReference>
<dbReference type="Pfam" id="PF00467">
    <property type="entry name" value="KOW"/>
    <property type="match status" value="1"/>
</dbReference>
<dbReference type="InterPro" id="IPR057264">
    <property type="entry name" value="Ribosomal_uL24_C"/>
</dbReference>
<evidence type="ECO:0000259" key="7">
    <source>
        <dbReference type="SMART" id="SM00739"/>
    </source>
</evidence>
<dbReference type="InterPro" id="IPR014722">
    <property type="entry name" value="Rib_uL2_dom2"/>
</dbReference>
<dbReference type="GO" id="GO:0003735">
    <property type="term" value="F:structural constituent of ribosome"/>
    <property type="evidence" value="ECO:0007669"/>
    <property type="project" value="InterPro"/>
</dbReference>
<evidence type="ECO:0000256" key="4">
    <source>
        <dbReference type="ARBA" id="ARBA00023274"/>
    </source>
</evidence>
<keyword evidence="6" id="KW-0699">rRNA-binding</keyword>
<feature type="domain" description="KOW" evidence="7">
    <location>
        <begin position="7"/>
        <end position="34"/>
    </location>
</feature>
<comment type="function">
    <text evidence="1 6">One of two assembly initiator proteins, it binds directly to the 5'-end of the 23S rRNA, where it nucleates assembly of the 50S subunit.</text>
</comment>
<evidence type="ECO:0000256" key="1">
    <source>
        <dbReference type="ARBA" id="ARBA00004072"/>
    </source>
</evidence>
<dbReference type="GO" id="GO:0019843">
    <property type="term" value="F:rRNA binding"/>
    <property type="evidence" value="ECO:0007669"/>
    <property type="project" value="UniProtKB-UniRule"/>
</dbReference>
<dbReference type="GeneID" id="33353828"/>
<dbReference type="SUPFAM" id="SSF50104">
    <property type="entry name" value="Translation proteins SH3-like domain"/>
    <property type="match status" value="1"/>
</dbReference>
<evidence type="ECO:0000256" key="3">
    <source>
        <dbReference type="ARBA" id="ARBA00022980"/>
    </source>
</evidence>
<keyword evidence="8" id="KW-0934">Plastid</keyword>
<dbReference type="EMBL" id="MF101415">
    <property type="protein sequence ID" value="ARW60880.1"/>
    <property type="molecule type" value="Genomic_DNA"/>
</dbReference>
<dbReference type="Pfam" id="PF17136">
    <property type="entry name" value="ribosomal_L24"/>
    <property type="match status" value="1"/>
</dbReference>
<dbReference type="InterPro" id="IPR005824">
    <property type="entry name" value="KOW"/>
</dbReference>
<dbReference type="Gene3D" id="2.30.30.30">
    <property type="match status" value="1"/>
</dbReference>
<proteinExistence type="inferred from homology"/>
<name>A0A1Z1M4P3_OSMFI</name>
<dbReference type="GO" id="GO:0006412">
    <property type="term" value="P:translation"/>
    <property type="evidence" value="ECO:0007669"/>
    <property type="project" value="UniProtKB-UniRule"/>
</dbReference>
<geneLocation type="chloroplast" evidence="8"/>
<dbReference type="AlphaFoldDB" id="A0A1Z1M4P3"/>
<sequence>MKKHKMNIKKGDKAQIISGQYKGKTGIIDQIITHKNAVIIENINIKIKHIKPKQTNEKGSIKEQESIIHRSNIKIINKTNK</sequence>
<dbReference type="InterPro" id="IPR041988">
    <property type="entry name" value="Ribosomal_uL24_KOW"/>
</dbReference>
<evidence type="ECO:0000256" key="2">
    <source>
        <dbReference type="ARBA" id="ARBA00010618"/>
    </source>
</evidence>
<evidence type="ECO:0000313" key="8">
    <source>
        <dbReference type="EMBL" id="ARW60880.1"/>
    </source>
</evidence>
<dbReference type="SMART" id="SM00739">
    <property type="entry name" value="KOW"/>
    <property type="match status" value="1"/>
</dbReference>
<dbReference type="NCBIfam" id="TIGR01079">
    <property type="entry name" value="rplX_bact"/>
    <property type="match status" value="1"/>
</dbReference>
<protein>
    <recommendedName>
        <fullName evidence="5 6">Large ribosomal subunit protein uL24c</fullName>
    </recommendedName>
</protein>
<keyword evidence="4 6" id="KW-0687">Ribonucleoprotein</keyword>
<dbReference type="HAMAP" id="MF_01326_B">
    <property type="entry name" value="Ribosomal_uL24_B"/>
    <property type="match status" value="1"/>
</dbReference>
<dbReference type="CDD" id="cd06089">
    <property type="entry name" value="KOW_RPL26"/>
    <property type="match status" value="1"/>
</dbReference>